<dbReference type="InterPro" id="IPR001851">
    <property type="entry name" value="ABC_transp_permease"/>
</dbReference>
<keyword evidence="3" id="KW-1003">Cell membrane</keyword>
<dbReference type="Proteomes" id="UP000249688">
    <property type="component" value="Unassembled WGS sequence"/>
</dbReference>
<proteinExistence type="inferred from homology"/>
<evidence type="ECO:0000256" key="4">
    <source>
        <dbReference type="ARBA" id="ARBA00022692"/>
    </source>
</evidence>
<evidence type="ECO:0000256" key="9">
    <source>
        <dbReference type="SAM" id="Phobius"/>
    </source>
</evidence>
<feature type="transmembrane region" description="Helical" evidence="9">
    <location>
        <begin position="12"/>
        <end position="37"/>
    </location>
</feature>
<dbReference type="CDD" id="cd06582">
    <property type="entry name" value="TM_PBP1_LivH_like"/>
    <property type="match status" value="1"/>
</dbReference>
<comment type="similarity">
    <text evidence="8">Belongs to the binding-protein-dependent transport system permease family. LivHM subfamily.</text>
</comment>
<dbReference type="InterPro" id="IPR052157">
    <property type="entry name" value="BCAA_transport_permease"/>
</dbReference>
<feature type="transmembrane region" description="Helical" evidence="9">
    <location>
        <begin position="220"/>
        <end position="240"/>
    </location>
</feature>
<reference evidence="10 11" key="1">
    <citation type="submission" date="2018-06" db="EMBL/GenBank/DDBJ databases">
        <title>Genomic Encyclopedia of Archaeal and Bacterial Type Strains, Phase II (KMG-II): from individual species to whole genera.</title>
        <authorList>
            <person name="Goeker M."/>
        </authorList>
    </citation>
    <scope>NUCLEOTIDE SEQUENCE [LARGE SCALE GENOMIC DNA]</scope>
    <source>
        <strain evidence="10 11">DSM 24525</strain>
    </source>
</reference>
<feature type="transmembrane region" description="Helical" evidence="9">
    <location>
        <begin position="169"/>
        <end position="188"/>
    </location>
</feature>
<accession>A0A2W7IRF1</accession>
<dbReference type="PANTHER" id="PTHR11795">
    <property type="entry name" value="BRANCHED-CHAIN AMINO ACID TRANSPORT SYSTEM PERMEASE PROTEIN LIVH"/>
    <property type="match status" value="1"/>
</dbReference>
<dbReference type="GO" id="GO:0022857">
    <property type="term" value="F:transmembrane transporter activity"/>
    <property type="evidence" value="ECO:0007669"/>
    <property type="project" value="InterPro"/>
</dbReference>
<feature type="transmembrane region" description="Helical" evidence="9">
    <location>
        <begin position="73"/>
        <end position="95"/>
    </location>
</feature>
<evidence type="ECO:0000313" key="10">
    <source>
        <dbReference type="EMBL" id="PZW48051.1"/>
    </source>
</evidence>
<feature type="transmembrane region" description="Helical" evidence="9">
    <location>
        <begin position="116"/>
        <end position="137"/>
    </location>
</feature>
<organism evidence="10 11">
    <name type="scientific">Humitalea rosea</name>
    <dbReference type="NCBI Taxonomy" id="990373"/>
    <lineage>
        <taxon>Bacteria</taxon>
        <taxon>Pseudomonadati</taxon>
        <taxon>Pseudomonadota</taxon>
        <taxon>Alphaproteobacteria</taxon>
        <taxon>Acetobacterales</taxon>
        <taxon>Roseomonadaceae</taxon>
        <taxon>Humitalea</taxon>
    </lineage>
</organism>
<dbReference type="GO" id="GO:0006865">
    <property type="term" value="P:amino acid transport"/>
    <property type="evidence" value="ECO:0007669"/>
    <property type="project" value="UniProtKB-KW"/>
</dbReference>
<evidence type="ECO:0000256" key="8">
    <source>
        <dbReference type="ARBA" id="ARBA00037998"/>
    </source>
</evidence>
<evidence type="ECO:0000256" key="5">
    <source>
        <dbReference type="ARBA" id="ARBA00022970"/>
    </source>
</evidence>
<comment type="caution">
    <text evidence="10">The sequence shown here is derived from an EMBL/GenBank/DDBJ whole genome shotgun (WGS) entry which is preliminary data.</text>
</comment>
<evidence type="ECO:0000256" key="3">
    <source>
        <dbReference type="ARBA" id="ARBA00022475"/>
    </source>
</evidence>
<gene>
    <name evidence="10" type="ORF">C8P66_10655</name>
</gene>
<keyword evidence="2" id="KW-0813">Transport</keyword>
<feature type="transmembrane region" description="Helical" evidence="9">
    <location>
        <begin position="252"/>
        <end position="279"/>
    </location>
</feature>
<protein>
    <submittedName>
        <fullName evidence="10">Amino acid/amide ABC transporter membrane protein 1 (HAAT family)</fullName>
    </submittedName>
</protein>
<sequence length="319" mass="33734">MSDPQILVENILNALTAGILIGCIYGLMCVGLGLIFGVMRVVNFAQGDFLMLGMYAAYYLFTGWGLLNFLGPYAGPLLAAMLAGPIVFAGGVLLHRFIISRVSGLRTTASLDEGHFGQLIVTLGVSLILQNGGLIVFGSSPRSVRTPLSSSAWVIETPFYDSLIFLNKARLLSSVVAIAVAIILYVMLERTRLGRSLRAAADNPTAATYAGVDVDRAHRIAFGLGSGITAVAGGLIATYISYSPFAGLDFVIIMYAGVVLGGMGSILGAFWGGLTVGFVQQFSGLILPPQLQNAAIFVVFLLILVLRPQGFFGRSAERA</sequence>
<dbReference type="RefSeq" id="WP_111397431.1">
    <property type="nucleotide sequence ID" value="NZ_QKYU01000006.1"/>
</dbReference>
<feature type="transmembrane region" description="Helical" evidence="9">
    <location>
        <begin position="49"/>
        <end position="67"/>
    </location>
</feature>
<dbReference type="PANTHER" id="PTHR11795:SF445">
    <property type="entry name" value="AMINO ACID ABC TRANSPORTER PERMEASE PROTEIN"/>
    <property type="match status" value="1"/>
</dbReference>
<evidence type="ECO:0000313" key="11">
    <source>
        <dbReference type="Proteomes" id="UP000249688"/>
    </source>
</evidence>
<dbReference type="Pfam" id="PF02653">
    <property type="entry name" value="BPD_transp_2"/>
    <property type="match status" value="1"/>
</dbReference>
<dbReference type="OrthoDB" id="9778908at2"/>
<dbReference type="AlphaFoldDB" id="A0A2W7IRF1"/>
<keyword evidence="6 9" id="KW-1133">Transmembrane helix</keyword>
<dbReference type="EMBL" id="QKYU01000006">
    <property type="protein sequence ID" value="PZW48051.1"/>
    <property type="molecule type" value="Genomic_DNA"/>
</dbReference>
<keyword evidence="5" id="KW-0029">Amino-acid transport</keyword>
<keyword evidence="11" id="KW-1185">Reference proteome</keyword>
<evidence type="ECO:0000256" key="2">
    <source>
        <dbReference type="ARBA" id="ARBA00022448"/>
    </source>
</evidence>
<dbReference type="GO" id="GO:0005886">
    <property type="term" value="C:plasma membrane"/>
    <property type="evidence" value="ECO:0007669"/>
    <property type="project" value="UniProtKB-SubCell"/>
</dbReference>
<feature type="transmembrane region" description="Helical" evidence="9">
    <location>
        <begin position="291"/>
        <end position="312"/>
    </location>
</feature>
<evidence type="ECO:0000256" key="1">
    <source>
        <dbReference type="ARBA" id="ARBA00004651"/>
    </source>
</evidence>
<evidence type="ECO:0000256" key="7">
    <source>
        <dbReference type="ARBA" id="ARBA00023136"/>
    </source>
</evidence>
<comment type="subcellular location">
    <subcellularLocation>
        <location evidence="1">Cell membrane</location>
        <topology evidence="1">Multi-pass membrane protein</topology>
    </subcellularLocation>
</comment>
<keyword evidence="4 9" id="KW-0812">Transmembrane</keyword>
<evidence type="ECO:0000256" key="6">
    <source>
        <dbReference type="ARBA" id="ARBA00022989"/>
    </source>
</evidence>
<name>A0A2W7IRF1_9PROT</name>
<keyword evidence="7 9" id="KW-0472">Membrane</keyword>